<gene>
    <name evidence="6" type="ORF">CEP54_013990</name>
</gene>
<dbReference type="InterPro" id="IPR042099">
    <property type="entry name" value="ANL_N_sf"/>
</dbReference>
<dbReference type="GO" id="GO:0005737">
    <property type="term" value="C:cytoplasm"/>
    <property type="evidence" value="ECO:0007669"/>
    <property type="project" value="TreeGrafter"/>
</dbReference>
<dbReference type="SUPFAM" id="SSF47336">
    <property type="entry name" value="ACP-like"/>
    <property type="match status" value="1"/>
</dbReference>
<proteinExistence type="predicted"/>
<feature type="domain" description="Carrier" evidence="5">
    <location>
        <begin position="740"/>
        <end position="816"/>
    </location>
</feature>
<comment type="caution">
    <text evidence="6">The sequence shown here is derived from an EMBL/GenBank/DDBJ whole genome shotgun (WGS) entry which is preliminary data.</text>
</comment>
<dbReference type="InterPro" id="IPR036736">
    <property type="entry name" value="ACP-like_sf"/>
</dbReference>
<keyword evidence="1" id="KW-0596">Phosphopantetheine</keyword>
<dbReference type="Gene3D" id="3.30.300.30">
    <property type="match status" value="1"/>
</dbReference>
<keyword evidence="2" id="KW-0597">Phosphoprotein</keyword>
<dbReference type="FunFam" id="1.10.1200.10:FF:000005">
    <property type="entry name" value="Nonribosomal peptide synthetase 1"/>
    <property type="match status" value="1"/>
</dbReference>
<protein>
    <recommendedName>
        <fullName evidence="5">Carrier domain-containing protein</fullName>
    </recommendedName>
</protein>
<dbReference type="GO" id="GO:0031177">
    <property type="term" value="F:phosphopantetheine binding"/>
    <property type="evidence" value="ECO:0007669"/>
    <property type="project" value="TreeGrafter"/>
</dbReference>
<dbReference type="FunFam" id="3.30.300.30:FF:000015">
    <property type="entry name" value="Nonribosomal peptide synthase SidD"/>
    <property type="match status" value="1"/>
</dbReference>
<dbReference type="GO" id="GO:0016874">
    <property type="term" value="F:ligase activity"/>
    <property type="evidence" value="ECO:0007669"/>
    <property type="project" value="UniProtKB-KW"/>
</dbReference>
<dbReference type="Pfam" id="PF00501">
    <property type="entry name" value="AMP-binding"/>
    <property type="match status" value="1"/>
</dbReference>
<dbReference type="InterPro" id="IPR000873">
    <property type="entry name" value="AMP-dep_synth/lig_dom"/>
</dbReference>
<dbReference type="OrthoDB" id="416786at2759"/>
<dbReference type="Gene3D" id="3.40.50.12780">
    <property type="entry name" value="N-terminal domain of ligase-like"/>
    <property type="match status" value="1"/>
</dbReference>
<dbReference type="EMBL" id="NKCI01000245">
    <property type="protein sequence ID" value="RSL46131.1"/>
    <property type="molecule type" value="Genomic_DNA"/>
</dbReference>
<keyword evidence="7" id="KW-1185">Reference proteome</keyword>
<organism evidence="6 7">
    <name type="scientific">Fusarium duplospermum</name>
    <dbReference type="NCBI Taxonomy" id="1325734"/>
    <lineage>
        <taxon>Eukaryota</taxon>
        <taxon>Fungi</taxon>
        <taxon>Dikarya</taxon>
        <taxon>Ascomycota</taxon>
        <taxon>Pezizomycotina</taxon>
        <taxon>Sordariomycetes</taxon>
        <taxon>Hypocreomycetidae</taxon>
        <taxon>Hypocreales</taxon>
        <taxon>Nectriaceae</taxon>
        <taxon>Fusarium</taxon>
        <taxon>Fusarium solani species complex</taxon>
    </lineage>
</organism>
<keyword evidence="3" id="KW-0436">Ligase</keyword>
<sequence>MASLINYASTQVFVLNVAYNELLQFGHVLWSITVDRYHHSDEWTLTCLSEKHGRWENSYRVVSIKDSTTIDQLLGAERLTEPPKEAHDAEKPFIIAFRDSDIPIPRFEKYASQSNFRILLRITSNQVQSPYILQLSDHGGKPTAQVLYTEKKNSEHARVLLNSFYALCERLGSPLFDNGRHVHELGALHHEDIRIFELVNNGSLLKQNQCLHDVVLEHSRRSPTEHAVRAWDGNLTYSQLDDHASRIATMLQSAGIGEGDFIPSIMEKSYWTIVVLLATLKAGAVFVPIDPKSPASRTNSIFLQISAKVYFTNLRPQRRRTLNPSIACIDSFEEIVRHQQPAPPVASRPDALATCFFTSGSTGKPKGVIHDHAAISTGAFELLLPFHMDNRTSCLHFVSPGFDVSVSEIFATLYAGGCVCVPSEQGKLNDLNEEMRALGVTHAFLTPSVAGQVKPSEVPTLEYIILGGEPMDRATLESLCNDVHLINAYGCTESGLWDTASERLTLQSSPNDVGQSTGPRIWIVHPSNPSNLLPFGAIGEVMVESHCLARGYIGDRPAKSGFIPMPDWRRHLLPGLEHGRFYRTGDLGSYNPDGSIKLHGRKDTQAKVRGHRIELGEIEHQYRAALPSSHIVTEVVTTGDRTALVAFVASSKSKNAGDMEVAVCLDSISIKSAQDARVAARPALSAALPAHMIPEIYIPITRIPLTMSGKTDRRKLRELAQTITNAQLATINGVDREKEQPRNERELLLQAVWAAVLQVKPTKIGIHDHFLKIGGDSISAMKVVAVARDSQLIITVSDVLGNPTIASLAEVTRSMSVHLPARVPLQGPFATEKFAWQSGAPQITT</sequence>
<dbReference type="GO" id="GO:0043041">
    <property type="term" value="P:amino acid activation for nonribosomal peptide biosynthetic process"/>
    <property type="evidence" value="ECO:0007669"/>
    <property type="project" value="TreeGrafter"/>
</dbReference>
<dbReference type="PROSITE" id="PS50075">
    <property type="entry name" value="CARRIER"/>
    <property type="match status" value="1"/>
</dbReference>
<evidence type="ECO:0000256" key="2">
    <source>
        <dbReference type="ARBA" id="ARBA00022553"/>
    </source>
</evidence>
<dbReference type="Pfam" id="PF00550">
    <property type="entry name" value="PP-binding"/>
    <property type="match status" value="1"/>
</dbReference>
<dbReference type="Gene3D" id="1.10.1200.10">
    <property type="entry name" value="ACP-like"/>
    <property type="match status" value="1"/>
</dbReference>
<accession>A0A428NZI9</accession>
<dbReference type="InterPro" id="IPR045851">
    <property type="entry name" value="AMP-bd_C_sf"/>
</dbReference>
<evidence type="ECO:0000313" key="7">
    <source>
        <dbReference type="Proteomes" id="UP000288168"/>
    </source>
</evidence>
<dbReference type="Proteomes" id="UP000288168">
    <property type="component" value="Unassembled WGS sequence"/>
</dbReference>
<evidence type="ECO:0000256" key="1">
    <source>
        <dbReference type="ARBA" id="ARBA00022450"/>
    </source>
</evidence>
<reference evidence="6 7" key="1">
    <citation type="submission" date="2017-06" db="EMBL/GenBank/DDBJ databases">
        <title>Comparative genomic analysis of Ambrosia Fusariam Clade fungi.</title>
        <authorList>
            <person name="Stajich J.E."/>
            <person name="Carrillo J."/>
            <person name="Kijimoto T."/>
            <person name="Eskalen A."/>
            <person name="O'Donnell K."/>
            <person name="Kasson M."/>
        </authorList>
    </citation>
    <scope>NUCLEOTIDE SEQUENCE [LARGE SCALE GENOMIC DNA]</scope>
    <source>
        <strain evidence="6 7">NRRL62584</strain>
    </source>
</reference>
<evidence type="ECO:0000256" key="4">
    <source>
        <dbReference type="ARBA" id="ARBA00022737"/>
    </source>
</evidence>
<keyword evidence="4" id="KW-0677">Repeat</keyword>
<name>A0A428NZI9_9HYPO</name>
<dbReference type="STRING" id="1325734.A0A428NZI9"/>
<evidence type="ECO:0000313" key="6">
    <source>
        <dbReference type="EMBL" id="RSL46131.1"/>
    </source>
</evidence>
<dbReference type="PANTHER" id="PTHR45527:SF16">
    <property type="entry name" value="NONRIBOSOMAL PEPTIDE SYNTHASE ATNA-RELATED"/>
    <property type="match status" value="1"/>
</dbReference>
<dbReference type="SUPFAM" id="SSF56801">
    <property type="entry name" value="Acetyl-CoA synthetase-like"/>
    <property type="match status" value="1"/>
</dbReference>
<dbReference type="CDD" id="cd05918">
    <property type="entry name" value="A_NRPS_SidN3_like"/>
    <property type="match status" value="1"/>
</dbReference>
<evidence type="ECO:0000259" key="5">
    <source>
        <dbReference type="PROSITE" id="PS50075"/>
    </source>
</evidence>
<dbReference type="PANTHER" id="PTHR45527">
    <property type="entry name" value="NONRIBOSOMAL PEPTIDE SYNTHETASE"/>
    <property type="match status" value="1"/>
</dbReference>
<evidence type="ECO:0000256" key="3">
    <source>
        <dbReference type="ARBA" id="ARBA00022598"/>
    </source>
</evidence>
<dbReference type="AlphaFoldDB" id="A0A428NZI9"/>
<dbReference type="InterPro" id="IPR009081">
    <property type="entry name" value="PP-bd_ACP"/>
</dbReference>
<dbReference type="GO" id="GO:0044550">
    <property type="term" value="P:secondary metabolite biosynthetic process"/>
    <property type="evidence" value="ECO:0007669"/>
    <property type="project" value="TreeGrafter"/>
</dbReference>